<dbReference type="InterPro" id="IPR021731">
    <property type="entry name" value="AMIN_dom"/>
</dbReference>
<dbReference type="InterPro" id="IPR038591">
    <property type="entry name" value="NolW-like_sf"/>
</dbReference>
<comment type="subcellular location">
    <subcellularLocation>
        <location evidence="8">Cell outer membrane</location>
    </subcellularLocation>
    <subcellularLocation>
        <location evidence="1">Membrane</location>
    </subcellularLocation>
</comment>
<dbReference type="EMBL" id="BAABBN010000007">
    <property type="protein sequence ID" value="GAA3929740.1"/>
    <property type="molecule type" value="Genomic_DNA"/>
</dbReference>
<evidence type="ECO:0000256" key="7">
    <source>
        <dbReference type="RuleBase" id="RU004003"/>
    </source>
</evidence>
<dbReference type="InterPro" id="IPR013355">
    <property type="entry name" value="Pilus_4_PilQ"/>
</dbReference>
<keyword evidence="6" id="KW-0998">Cell outer membrane</keyword>
<dbReference type="InterPro" id="IPR051808">
    <property type="entry name" value="Type_IV_pilus_biogenesis"/>
</dbReference>
<evidence type="ECO:0000256" key="4">
    <source>
        <dbReference type="ARBA" id="ARBA00022927"/>
    </source>
</evidence>
<evidence type="ECO:0000313" key="11">
    <source>
        <dbReference type="Proteomes" id="UP001501565"/>
    </source>
</evidence>
<dbReference type="InterPro" id="IPR005644">
    <property type="entry name" value="NolW-like"/>
</dbReference>
<evidence type="ECO:0000256" key="5">
    <source>
        <dbReference type="ARBA" id="ARBA00023136"/>
    </source>
</evidence>
<dbReference type="Pfam" id="PF07660">
    <property type="entry name" value="STN"/>
    <property type="match status" value="1"/>
</dbReference>
<gene>
    <name evidence="10" type="primary">pilQ</name>
    <name evidence="10" type="ORF">GCM10022277_27910</name>
</gene>
<keyword evidence="2 8" id="KW-0813">Transport</keyword>
<dbReference type="Pfam" id="PF03958">
    <property type="entry name" value="Secretin_N"/>
    <property type="match status" value="1"/>
</dbReference>
<evidence type="ECO:0000256" key="2">
    <source>
        <dbReference type="ARBA" id="ARBA00022448"/>
    </source>
</evidence>
<accession>A0ABP7MTM4</accession>
<dbReference type="PANTHER" id="PTHR30604">
    <property type="entry name" value="PROTEIN TRANSPORT PROTEIN HOFQ"/>
    <property type="match status" value="1"/>
</dbReference>
<dbReference type="Gene3D" id="3.30.1370.130">
    <property type="match status" value="1"/>
</dbReference>
<dbReference type="InterPro" id="IPR001775">
    <property type="entry name" value="GspD/PilQ"/>
</dbReference>
<dbReference type="PANTHER" id="PTHR30604:SF1">
    <property type="entry name" value="DNA UTILIZATION PROTEIN HOFQ"/>
    <property type="match status" value="1"/>
</dbReference>
<dbReference type="Gene3D" id="3.30.1370.120">
    <property type="match status" value="1"/>
</dbReference>
<evidence type="ECO:0000256" key="8">
    <source>
        <dbReference type="RuleBase" id="RU004004"/>
    </source>
</evidence>
<name>A0ABP7MTM4_9GAMM</name>
<protein>
    <submittedName>
        <fullName evidence="10">Type 4a pilus secretin PilQ</fullName>
    </submittedName>
</protein>
<dbReference type="Pfam" id="PF00263">
    <property type="entry name" value="Secretin"/>
    <property type="match status" value="1"/>
</dbReference>
<reference evidence="11" key="1">
    <citation type="journal article" date="2019" name="Int. J. Syst. Evol. Microbiol.">
        <title>The Global Catalogue of Microorganisms (GCM) 10K type strain sequencing project: providing services to taxonomists for standard genome sequencing and annotation.</title>
        <authorList>
            <consortium name="The Broad Institute Genomics Platform"/>
            <consortium name="The Broad Institute Genome Sequencing Center for Infectious Disease"/>
            <person name="Wu L."/>
            <person name="Ma J."/>
        </authorList>
    </citation>
    <scope>NUCLEOTIDE SEQUENCE [LARGE SCALE GENOMIC DNA]</scope>
    <source>
        <strain evidence="11">JCM 17551</strain>
    </source>
</reference>
<evidence type="ECO:0000256" key="3">
    <source>
        <dbReference type="ARBA" id="ARBA00022729"/>
    </source>
</evidence>
<dbReference type="Gene3D" id="2.60.40.3470">
    <property type="match status" value="1"/>
</dbReference>
<evidence type="ECO:0000313" key="10">
    <source>
        <dbReference type="EMBL" id="GAA3929740.1"/>
    </source>
</evidence>
<dbReference type="NCBIfam" id="TIGR02515">
    <property type="entry name" value="IV_pilus_PilQ"/>
    <property type="match status" value="1"/>
</dbReference>
<organism evidence="10 11">
    <name type="scientific">Litoribacillus peritrichatus</name>
    <dbReference type="NCBI Taxonomy" id="718191"/>
    <lineage>
        <taxon>Bacteria</taxon>
        <taxon>Pseudomonadati</taxon>
        <taxon>Pseudomonadota</taxon>
        <taxon>Gammaproteobacteria</taxon>
        <taxon>Oceanospirillales</taxon>
        <taxon>Oceanospirillaceae</taxon>
        <taxon>Litoribacillus</taxon>
    </lineage>
</organism>
<dbReference type="InterPro" id="IPR004846">
    <property type="entry name" value="T2SS/T3SS_dom"/>
</dbReference>
<evidence type="ECO:0000256" key="1">
    <source>
        <dbReference type="ARBA" id="ARBA00004370"/>
    </source>
</evidence>
<evidence type="ECO:0000256" key="6">
    <source>
        <dbReference type="ARBA" id="ARBA00023237"/>
    </source>
</evidence>
<keyword evidence="3" id="KW-0732">Signal</keyword>
<dbReference type="Proteomes" id="UP001501565">
    <property type="component" value="Unassembled WGS sequence"/>
</dbReference>
<sequence>MPQIKLVSAMKKYGGFDSMKNILIGSNRVGMLLGWVSAIFLATISQVWAQGVSVKSLDVSSLANEGVEVRLTFDGVPPQPKSYTIEKPARISLDLMGAKSGLKNKYHKLGYGNARSLTVIEAKDRTRVIVNLTDLVEYKTEISGNALVLKLGGGQVQRSSVDTLTQQQSQKQFDDDKKSIADIDFRRGENGEGRILIKVSDPSIAVDMESLGSKIFVTFPDGEVPPELMRRLDVTDFSTPVTFIDMLKEDGVPKLTIETSATHEYLAYQTDDLLTINVKPVSEEEAEARRKQKFPYSGEKLSLNFQDIEVRSVLQLIADFTSLNLVASDTVSGRITLRLQNVPWDQALDLVLKTKGLDKRKIGNVLLVAPADEIAAREKLELEAQKQVAELAPLETDFIQIRYAKAADVVNLLSAEQGLLTSRGSANVDERTNTLIVRDTAKKLEEIRQAMKVLDIPVRQVLIEARIVIATTNLGKQLGVRWGGGAWDQDADNFRGVSGSLNGIDDFRKIHGDRKSVDFENEQSILQAQNQFLQDLAAGTATVPDFVELKGYETGTFDQNDSLVVDLAAASPNATTFALGIAAFDYVIDLELSALETDGKGEIISQPKIITADGQTARIESGTEIPYQEASSSGATTTSFKEAVLSLEVTPQITPDDRIIMDLQINQDSVGEIFNGIPSIDTQELQTQVIVENGETIVLGGIFRGEDVEQVEKTPFLGDLPYIGALFRRTTQTQDKSELLMFITPKLVKDTLSVR</sequence>
<dbReference type="SMART" id="SM00965">
    <property type="entry name" value="STN"/>
    <property type="match status" value="1"/>
</dbReference>
<proteinExistence type="inferred from homology"/>
<evidence type="ECO:0000259" key="9">
    <source>
        <dbReference type="SMART" id="SM00965"/>
    </source>
</evidence>
<keyword evidence="11" id="KW-1185">Reference proteome</keyword>
<dbReference type="Pfam" id="PF11741">
    <property type="entry name" value="AMIN"/>
    <property type="match status" value="1"/>
</dbReference>
<comment type="similarity">
    <text evidence="7">Belongs to the bacterial secretin family.</text>
</comment>
<dbReference type="PRINTS" id="PR00811">
    <property type="entry name" value="BCTERIALGSPD"/>
</dbReference>
<dbReference type="InterPro" id="IPR011662">
    <property type="entry name" value="Secretin/TonB_short_N"/>
</dbReference>
<keyword evidence="4" id="KW-0653">Protein transport</keyword>
<keyword evidence="5" id="KW-0472">Membrane</keyword>
<comment type="caution">
    <text evidence="10">The sequence shown here is derived from an EMBL/GenBank/DDBJ whole genome shotgun (WGS) entry which is preliminary data.</text>
</comment>
<feature type="domain" description="Secretin/TonB short N-terminal" evidence="9">
    <location>
        <begin position="323"/>
        <end position="371"/>
    </location>
</feature>